<dbReference type="InterPro" id="IPR036162">
    <property type="entry name" value="Resolvase-like_N_sf"/>
</dbReference>
<organism evidence="2 3">
    <name type="scientific">Ureibacillus chungkukjangi</name>
    <dbReference type="NCBI Taxonomy" id="1202712"/>
    <lineage>
        <taxon>Bacteria</taxon>
        <taxon>Bacillati</taxon>
        <taxon>Bacillota</taxon>
        <taxon>Bacilli</taxon>
        <taxon>Bacillales</taxon>
        <taxon>Caryophanaceae</taxon>
        <taxon>Ureibacillus</taxon>
    </lineage>
</organism>
<keyword evidence="3" id="KW-1185">Reference proteome</keyword>
<evidence type="ECO:0000313" key="3">
    <source>
        <dbReference type="Proteomes" id="UP000247416"/>
    </source>
</evidence>
<protein>
    <submittedName>
        <fullName evidence="2">Resolvase-like protein</fullName>
    </submittedName>
</protein>
<dbReference type="PROSITE" id="PS51736">
    <property type="entry name" value="RECOMBINASES_3"/>
    <property type="match status" value="1"/>
</dbReference>
<dbReference type="GO" id="GO:0000150">
    <property type="term" value="F:DNA strand exchange activity"/>
    <property type="evidence" value="ECO:0007669"/>
    <property type="project" value="InterPro"/>
</dbReference>
<dbReference type="EMBL" id="QJTJ01000003">
    <property type="protein sequence ID" value="PYF07893.1"/>
    <property type="molecule type" value="Genomic_DNA"/>
</dbReference>
<dbReference type="Gene3D" id="3.40.50.1390">
    <property type="entry name" value="Resolvase, N-terminal catalytic domain"/>
    <property type="match status" value="1"/>
</dbReference>
<dbReference type="SUPFAM" id="SSF53041">
    <property type="entry name" value="Resolvase-like"/>
    <property type="match status" value="1"/>
</dbReference>
<dbReference type="CDD" id="cd00338">
    <property type="entry name" value="Ser_Recombinase"/>
    <property type="match status" value="1"/>
</dbReference>
<sequence>MTKENPKVAIYTRVSTEEQKKVESLLEAQKEALTAFAAQKGYEVYDYYSDIDSGKDFSGPGIQRLFIDMRNERFDAIIVWKVDRISHNNSDVIRLVDEELRPRGVKLLVSTCDIDSSTANGYMFISLLGAFAEYQVSCRKDLFQFKKIMKKEVVM</sequence>
<dbReference type="RefSeq" id="WP_107932117.1">
    <property type="nucleotide sequence ID" value="NZ_CP085009.1"/>
</dbReference>
<dbReference type="SMART" id="SM00857">
    <property type="entry name" value="Resolvase"/>
    <property type="match status" value="1"/>
</dbReference>
<dbReference type="PANTHER" id="PTHR30461">
    <property type="entry name" value="DNA-INVERTASE FROM LAMBDOID PROPHAGE"/>
    <property type="match status" value="1"/>
</dbReference>
<dbReference type="InterPro" id="IPR050639">
    <property type="entry name" value="SSR_resolvase"/>
</dbReference>
<name>A0A318TU64_9BACL</name>
<proteinExistence type="predicted"/>
<dbReference type="PANTHER" id="PTHR30461:SF23">
    <property type="entry name" value="DNA RECOMBINASE-RELATED"/>
    <property type="match status" value="1"/>
</dbReference>
<evidence type="ECO:0000259" key="1">
    <source>
        <dbReference type="PROSITE" id="PS51736"/>
    </source>
</evidence>
<reference evidence="2 3" key="1">
    <citation type="submission" date="2018-06" db="EMBL/GenBank/DDBJ databases">
        <title>Genomic Encyclopedia of Archaeal and Bacterial Type Strains, Phase II (KMG-II): from individual species to whole genera.</title>
        <authorList>
            <person name="Goeker M."/>
        </authorList>
    </citation>
    <scope>NUCLEOTIDE SEQUENCE [LARGE SCALE GENOMIC DNA]</scope>
    <source>
        <strain evidence="2 3">KACC 16626</strain>
    </source>
</reference>
<dbReference type="Proteomes" id="UP000247416">
    <property type="component" value="Unassembled WGS sequence"/>
</dbReference>
<gene>
    <name evidence="2" type="ORF">BJ095_10360</name>
</gene>
<feature type="domain" description="Resolvase/invertase-type recombinase catalytic" evidence="1">
    <location>
        <begin position="7"/>
        <end position="155"/>
    </location>
</feature>
<accession>A0A318TU64</accession>
<dbReference type="GO" id="GO:0003677">
    <property type="term" value="F:DNA binding"/>
    <property type="evidence" value="ECO:0007669"/>
    <property type="project" value="InterPro"/>
</dbReference>
<evidence type="ECO:0000313" key="2">
    <source>
        <dbReference type="EMBL" id="PYF07893.1"/>
    </source>
</evidence>
<comment type="caution">
    <text evidence="2">The sequence shown here is derived from an EMBL/GenBank/DDBJ whole genome shotgun (WGS) entry which is preliminary data.</text>
</comment>
<dbReference type="Pfam" id="PF00239">
    <property type="entry name" value="Resolvase"/>
    <property type="match status" value="1"/>
</dbReference>
<dbReference type="OrthoDB" id="9811097at2"/>
<dbReference type="InterPro" id="IPR006119">
    <property type="entry name" value="Resolv_N"/>
</dbReference>
<dbReference type="AlphaFoldDB" id="A0A318TU64"/>